<dbReference type="PROSITE" id="PS00099">
    <property type="entry name" value="THIOLASE_3"/>
    <property type="match status" value="1"/>
</dbReference>
<dbReference type="SUPFAM" id="SSF53901">
    <property type="entry name" value="Thiolase-like"/>
    <property type="match status" value="1"/>
</dbReference>
<keyword evidence="1" id="KW-0414">Isoprene biosynthesis</keyword>
<feature type="domain" description="Thiolase C-terminal" evidence="2">
    <location>
        <begin position="5"/>
        <end position="53"/>
    </location>
</feature>
<keyword evidence="3" id="KW-0808">Transferase</keyword>
<reference evidence="3 4" key="1">
    <citation type="journal article" date="2014" name="PLoS Genet.">
        <title>Phylogenetically driven sequencing of extremely halophilic archaea reveals strategies for static and dynamic osmo-response.</title>
        <authorList>
            <person name="Becker E.A."/>
            <person name="Seitzer P.M."/>
            <person name="Tritt A."/>
            <person name="Larsen D."/>
            <person name="Krusor M."/>
            <person name="Yao A.I."/>
            <person name="Wu D."/>
            <person name="Madern D."/>
            <person name="Eisen J.A."/>
            <person name="Darling A.E."/>
            <person name="Facciotti M.T."/>
        </authorList>
    </citation>
    <scope>NUCLEOTIDE SEQUENCE [LARGE SCALE GENOMIC DNA]</scope>
    <source>
        <strain evidence="3 4">JCM 10879</strain>
    </source>
</reference>
<dbReference type="PANTHER" id="PTHR43853">
    <property type="entry name" value="3-KETOACYL-COA THIOLASE, PEROXISOMAL"/>
    <property type="match status" value="1"/>
</dbReference>
<keyword evidence="4" id="KW-1185">Reference proteome</keyword>
<dbReference type="Proteomes" id="UP000011607">
    <property type="component" value="Unassembled WGS sequence"/>
</dbReference>
<dbReference type="InterPro" id="IPR016039">
    <property type="entry name" value="Thiolase-like"/>
</dbReference>
<dbReference type="GO" id="GO:0010124">
    <property type="term" value="P:phenylacetate catabolic process"/>
    <property type="evidence" value="ECO:0007669"/>
    <property type="project" value="TreeGrafter"/>
</dbReference>
<evidence type="ECO:0000313" key="3">
    <source>
        <dbReference type="EMBL" id="EMA41617.1"/>
    </source>
</evidence>
<accession>M0M729</accession>
<dbReference type="GO" id="GO:0008299">
    <property type="term" value="P:isoprenoid biosynthetic process"/>
    <property type="evidence" value="ECO:0007669"/>
    <property type="project" value="UniProtKB-KW"/>
</dbReference>
<dbReference type="EMBL" id="AOMA01000063">
    <property type="protein sequence ID" value="EMA41617.1"/>
    <property type="molecule type" value="Genomic_DNA"/>
</dbReference>
<organism evidence="3 4">
    <name type="scientific">Halobiforma nitratireducens JCM 10879</name>
    <dbReference type="NCBI Taxonomy" id="1227454"/>
    <lineage>
        <taxon>Archaea</taxon>
        <taxon>Methanobacteriati</taxon>
        <taxon>Methanobacteriota</taxon>
        <taxon>Stenosarchaea group</taxon>
        <taxon>Halobacteria</taxon>
        <taxon>Halobacteriales</taxon>
        <taxon>Natrialbaceae</taxon>
        <taxon>Halobiforma</taxon>
    </lineage>
</organism>
<dbReference type="Gene3D" id="3.40.47.10">
    <property type="match status" value="1"/>
</dbReference>
<name>M0M729_9EURY</name>
<comment type="caution">
    <text evidence="3">The sequence shown here is derived from an EMBL/GenBank/DDBJ whole genome shotgun (WGS) entry which is preliminary data.</text>
</comment>
<evidence type="ECO:0000313" key="4">
    <source>
        <dbReference type="Proteomes" id="UP000011607"/>
    </source>
</evidence>
<dbReference type="InterPro" id="IPR020617">
    <property type="entry name" value="Thiolase_C"/>
</dbReference>
<dbReference type="InterPro" id="IPR020610">
    <property type="entry name" value="Thiolase_AS"/>
</dbReference>
<proteinExistence type="predicted"/>
<sequence length="57" mass="6112">MRSRAVAGVDPLGCSGTRITTTLLYELERWDGRYGLATMCVGFGQGIAAVFERTGTV</sequence>
<dbReference type="PATRIC" id="fig|1227454.3.peg.956"/>
<dbReference type="InterPro" id="IPR050215">
    <property type="entry name" value="Thiolase-like_sf_Thiolase"/>
</dbReference>
<dbReference type="Pfam" id="PF02803">
    <property type="entry name" value="Thiolase_C"/>
    <property type="match status" value="1"/>
</dbReference>
<evidence type="ECO:0000259" key="2">
    <source>
        <dbReference type="Pfam" id="PF02803"/>
    </source>
</evidence>
<dbReference type="PANTHER" id="PTHR43853:SF11">
    <property type="entry name" value="3-KETOACYL-COA THIOLASE FADA"/>
    <property type="match status" value="1"/>
</dbReference>
<evidence type="ECO:0000256" key="1">
    <source>
        <dbReference type="ARBA" id="ARBA00023229"/>
    </source>
</evidence>
<dbReference type="AlphaFoldDB" id="M0M729"/>
<protein>
    <submittedName>
        <fullName evidence="3">Acetyl-CoA C-acetyltransferase</fullName>
    </submittedName>
</protein>
<dbReference type="GO" id="GO:0003988">
    <property type="term" value="F:acetyl-CoA C-acyltransferase activity"/>
    <property type="evidence" value="ECO:0007669"/>
    <property type="project" value="TreeGrafter"/>
</dbReference>
<dbReference type="eggNOG" id="arCOG01282">
    <property type="taxonomic scope" value="Archaea"/>
</dbReference>
<dbReference type="STRING" id="1227454.C446_04860"/>
<gene>
    <name evidence="3" type="ORF">C446_04860</name>
</gene>
<dbReference type="GO" id="GO:0006635">
    <property type="term" value="P:fatty acid beta-oxidation"/>
    <property type="evidence" value="ECO:0007669"/>
    <property type="project" value="TreeGrafter"/>
</dbReference>